<evidence type="ECO:0000256" key="2">
    <source>
        <dbReference type="ARBA" id="ARBA00008638"/>
    </source>
</evidence>
<evidence type="ECO:0000256" key="6">
    <source>
        <dbReference type="ARBA" id="ARBA00023159"/>
    </source>
</evidence>
<evidence type="ECO:0000256" key="1">
    <source>
        <dbReference type="ARBA" id="ARBA00004123"/>
    </source>
</evidence>
<dbReference type="FunFam" id="1.10.472.10:FF:000076">
    <property type="entry name" value="RNA polymerase II holoenzyme cyclin-like subunit"/>
    <property type="match status" value="1"/>
</dbReference>
<dbReference type="OrthoDB" id="10266018at2759"/>
<dbReference type="Gene3D" id="1.10.472.10">
    <property type="entry name" value="Cyclin-like"/>
    <property type="match status" value="2"/>
</dbReference>
<feature type="domain" description="Cyclin-like" evidence="11">
    <location>
        <begin position="178"/>
        <end position="317"/>
    </location>
</feature>
<dbReference type="InterPro" id="IPR006671">
    <property type="entry name" value="Cyclin_N"/>
</dbReference>
<keyword evidence="7" id="KW-0804">Transcription</keyword>
<dbReference type="Pfam" id="PF00134">
    <property type="entry name" value="Cyclin_N"/>
    <property type="match status" value="1"/>
</dbReference>
<dbReference type="EMBL" id="ML178866">
    <property type="protein sequence ID" value="TFK96103.1"/>
    <property type="molecule type" value="Genomic_DNA"/>
</dbReference>
<evidence type="ECO:0000256" key="7">
    <source>
        <dbReference type="ARBA" id="ARBA00023163"/>
    </source>
</evidence>
<evidence type="ECO:0000256" key="10">
    <source>
        <dbReference type="SAM" id="MobiDB-lite"/>
    </source>
</evidence>
<sequence length="431" mass="48018">MSTDFWSSSHYRKWIVDHVTIRESRAEDLRYVDDPEHLDFLGIFFANIITKLCKKLSLRQRVIGTATVFFRRFYLKNSYCETEPFIVAAACCYVAAKAEESPVHIKNVVMEARSLFSQDRYGVKNFPSDNTKLAEMEFYLLDDLECDLTVFNPYRPLLAFCRKEGTQQRTQNTWLPEMEIGEVGVAVDSKDAERYWGNGEGQLELNEGALQLAWFIINDTYRADICLLYPPHLIAIAAIYLTLILHQQIRETVIPLLAHDAPEPSSTSNEPPRRSSRQQPGGGISTPRRQAQDPVSFLAGLNVSMPTIFNIAQHIISLYALWDRYKEDGAPESQARSGNHSAVASPLTQGSTPGTSHKRTMTASRGGSMSAPGPTSGSRTPGSEGGTPVIVTPAFLTKMLTRMREAKMADLAHPASGRPVNKMLERTQAAG</sequence>
<evidence type="ECO:0000256" key="3">
    <source>
        <dbReference type="ARBA" id="ARBA00022491"/>
    </source>
</evidence>
<dbReference type="GO" id="GO:0016538">
    <property type="term" value="F:cyclin-dependent protein serine/threonine kinase regulator activity"/>
    <property type="evidence" value="ECO:0007669"/>
    <property type="project" value="InterPro"/>
</dbReference>
<feature type="domain" description="Cyclin-like" evidence="11">
    <location>
        <begin position="47"/>
        <end position="142"/>
    </location>
</feature>
<dbReference type="CDD" id="cd20514">
    <property type="entry name" value="CYCLIN_CCNC_rpt2"/>
    <property type="match status" value="1"/>
</dbReference>
<dbReference type="GO" id="GO:0005634">
    <property type="term" value="C:nucleus"/>
    <property type="evidence" value="ECO:0007669"/>
    <property type="project" value="UniProtKB-SubCell"/>
</dbReference>
<comment type="similarity">
    <text evidence="2">Belongs to the cyclin family. Cyclin C subfamily.</text>
</comment>
<dbReference type="InterPro" id="IPR043198">
    <property type="entry name" value="Cyclin/Ssn8"/>
</dbReference>
<evidence type="ECO:0000256" key="9">
    <source>
        <dbReference type="RuleBase" id="RU000383"/>
    </source>
</evidence>
<evidence type="ECO:0000256" key="5">
    <source>
        <dbReference type="ARBA" id="ARBA00023127"/>
    </source>
</evidence>
<keyword evidence="5 9" id="KW-0195">Cyclin</keyword>
<feature type="region of interest" description="Disordered" evidence="10">
    <location>
        <begin position="330"/>
        <end position="389"/>
    </location>
</feature>
<keyword evidence="8" id="KW-0539">Nucleus</keyword>
<reference evidence="12 13" key="1">
    <citation type="journal article" date="2019" name="Nat. Ecol. Evol.">
        <title>Megaphylogeny resolves global patterns of mushroom evolution.</title>
        <authorList>
            <person name="Varga T."/>
            <person name="Krizsan K."/>
            <person name="Foldi C."/>
            <person name="Dima B."/>
            <person name="Sanchez-Garcia M."/>
            <person name="Sanchez-Ramirez S."/>
            <person name="Szollosi G.J."/>
            <person name="Szarkandi J.G."/>
            <person name="Papp V."/>
            <person name="Albert L."/>
            <person name="Andreopoulos W."/>
            <person name="Angelini C."/>
            <person name="Antonin V."/>
            <person name="Barry K.W."/>
            <person name="Bougher N.L."/>
            <person name="Buchanan P."/>
            <person name="Buyck B."/>
            <person name="Bense V."/>
            <person name="Catcheside P."/>
            <person name="Chovatia M."/>
            <person name="Cooper J."/>
            <person name="Damon W."/>
            <person name="Desjardin D."/>
            <person name="Finy P."/>
            <person name="Geml J."/>
            <person name="Haridas S."/>
            <person name="Hughes K."/>
            <person name="Justo A."/>
            <person name="Karasinski D."/>
            <person name="Kautmanova I."/>
            <person name="Kiss B."/>
            <person name="Kocsube S."/>
            <person name="Kotiranta H."/>
            <person name="LaButti K.M."/>
            <person name="Lechner B.E."/>
            <person name="Liimatainen K."/>
            <person name="Lipzen A."/>
            <person name="Lukacs Z."/>
            <person name="Mihaltcheva S."/>
            <person name="Morgado L.N."/>
            <person name="Niskanen T."/>
            <person name="Noordeloos M.E."/>
            <person name="Ohm R.A."/>
            <person name="Ortiz-Santana B."/>
            <person name="Ovrebo C."/>
            <person name="Racz N."/>
            <person name="Riley R."/>
            <person name="Savchenko A."/>
            <person name="Shiryaev A."/>
            <person name="Soop K."/>
            <person name="Spirin V."/>
            <person name="Szebenyi C."/>
            <person name="Tomsovsky M."/>
            <person name="Tulloss R.E."/>
            <person name="Uehling J."/>
            <person name="Grigoriev I.V."/>
            <person name="Vagvolgyi C."/>
            <person name="Papp T."/>
            <person name="Martin F.M."/>
            <person name="Miettinen O."/>
            <person name="Hibbett D.S."/>
            <person name="Nagy L.G."/>
        </authorList>
    </citation>
    <scope>NUCLEOTIDE SEQUENCE [LARGE SCALE GENOMIC DNA]</scope>
    <source>
        <strain evidence="12 13">CBS 309.79</strain>
    </source>
</reference>
<evidence type="ECO:0000256" key="8">
    <source>
        <dbReference type="ARBA" id="ARBA00023242"/>
    </source>
</evidence>
<dbReference type="PANTHER" id="PTHR10026">
    <property type="entry name" value="CYCLIN"/>
    <property type="match status" value="1"/>
</dbReference>
<accession>A0A5C3QCC6</accession>
<feature type="region of interest" description="Disordered" evidence="10">
    <location>
        <begin position="260"/>
        <end position="291"/>
    </location>
</feature>
<evidence type="ECO:0000256" key="4">
    <source>
        <dbReference type="ARBA" id="ARBA00023015"/>
    </source>
</evidence>
<evidence type="ECO:0000313" key="12">
    <source>
        <dbReference type="EMBL" id="TFK96103.1"/>
    </source>
</evidence>
<keyword evidence="3" id="KW-0678">Repressor</keyword>
<keyword evidence="4" id="KW-0805">Transcription regulation</keyword>
<name>A0A5C3QCC6_9AGAR</name>
<dbReference type="GO" id="GO:0006357">
    <property type="term" value="P:regulation of transcription by RNA polymerase II"/>
    <property type="evidence" value="ECO:0007669"/>
    <property type="project" value="InterPro"/>
</dbReference>
<proteinExistence type="inferred from homology"/>
<dbReference type="InterPro" id="IPR036915">
    <property type="entry name" value="Cyclin-like_sf"/>
</dbReference>
<gene>
    <name evidence="12" type="ORF">BDV98DRAFT_536924</name>
</gene>
<dbReference type="STRING" id="1884261.A0A5C3QCC6"/>
<dbReference type="InterPro" id="IPR013763">
    <property type="entry name" value="Cyclin-like_dom"/>
</dbReference>
<organism evidence="12 13">
    <name type="scientific">Pterulicium gracile</name>
    <dbReference type="NCBI Taxonomy" id="1884261"/>
    <lineage>
        <taxon>Eukaryota</taxon>
        <taxon>Fungi</taxon>
        <taxon>Dikarya</taxon>
        <taxon>Basidiomycota</taxon>
        <taxon>Agaricomycotina</taxon>
        <taxon>Agaricomycetes</taxon>
        <taxon>Agaricomycetidae</taxon>
        <taxon>Agaricales</taxon>
        <taxon>Pleurotineae</taxon>
        <taxon>Pterulaceae</taxon>
        <taxon>Pterulicium</taxon>
    </lineage>
</organism>
<comment type="subcellular location">
    <subcellularLocation>
        <location evidence="1">Nucleus</location>
    </subcellularLocation>
</comment>
<dbReference type="SMART" id="SM00385">
    <property type="entry name" value="CYCLIN"/>
    <property type="match status" value="2"/>
</dbReference>
<dbReference type="Proteomes" id="UP000305067">
    <property type="component" value="Unassembled WGS sequence"/>
</dbReference>
<evidence type="ECO:0000259" key="11">
    <source>
        <dbReference type="SMART" id="SM00385"/>
    </source>
</evidence>
<dbReference type="AlphaFoldDB" id="A0A5C3QCC6"/>
<dbReference type="SUPFAM" id="SSF47954">
    <property type="entry name" value="Cyclin-like"/>
    <property type="match status" value="2"/>
</dbReference>
<keyword evidence="13" id="KW-1185">Reference proteome</keyword>
<feature type="compositionally biased region" description="Polar residues" evidence="10">
    <location>
        <begin position="334"/>
        <end position="381"/>
    </location>
</feature>
<dbReference type="CDD" id="cd20513">
    <property type="entry name" value="CYCLIN_CCNC_rpt1"/>
    <property type="match status" value="1"/>
</dbReference>
<keyword evidence="6" id="KW-0010">Activator</keyword>
<protein>
    <submittedName>
        <fullName evidence="12">Cyclin-like protein</fullName>
    </submittedName>
</protein>
<evidence type="ECO:0000313" key="13">
    <source>
        <dbReference type="Proteomes" id="UP000305067"/>
    </source>
</evidence>